<dbReference type="HAMAP" id="MF_00004">
    <property type="entry name" value="Aden_phosphoribosyltr"/>
    <property type="match status" value="1"/>
</dbReference>
<dbReference type="RefSeq" id="WP_098469953.1">
    <property type="nucleotide sequence ID" value="NZ_PDJD01000001.1"/>
</dbReference>
<evidence type="ECO:0000256" key="11">
    <source>
        <dbReference type="ARBA" id="ARBA00022726"/>
    </source>
</evidence>
<dbReference type="AlphaFoldDB" id="A0A2A9D2X4"/>
<dbReference type="NCBIfam" id="NF002634">
    <property type="entry name" value="PRK02304.1-3"/>
    <property type="match status" value="1"/>
</dbReference>
<dbReference type="SUPFAM" id="SSF53271">
    <property type="entry name" value="PRTase-like"/>
    <property type="match status" value="1"/>
</dbReference>
<comment type="catalytic activity">
    <reaction evidence="1 12">
        <text>AMP + diphosphate = 5-phospho-alpha-D-ribose 1-diphosphate + adenine</text>
        <dbReference type="Rhea" id="RHEA:16609"/>
        <dbReference type="ChEBI" id="CHEBI:16708"/>
        <dbReference type="ChEBI" id="CHEBI:33019"/>
        <dbReference type="ChEBI" id="CHEBI:58017"/>
        <dbReference type="ChEBI" id="CHEBI:456215"/>
        <dbReference type="EC" id="2.4.2.7"/>
    </reaction>
</comment>
<feature type="domain" description="Phosphoribosyltransferase" evidence="13">
    <location>
        <begin position="38"/>
        <end position="150"/>
    </location>
</feature>
<dbReference type="InterPro" id="IPR050054">
    <property type="entry name" value="UPRTase/APRTase"/>
</dbReference>
<comment type="similarity">
    <text evidence="5 12">Belongs to the purine/pyrimidine phosphoribosyltransferase family.</text>
</comment>
<dbReference type="NCBIfam" id="TIGR01090">
    <property type="entry name" value="apt"/>
    <property type="match status" value="1"/>
</dbReference>
<dbReference type="GO" id="GO:0016208">
    <property type="term" value="F:AMP binding"/>
    <property type="evidence" value="ECO:0007669"/>
    <property type="project" value="TreeGrafter"/>
</dbReference>
<evidence type="ECO:0000256" key="3">
    <source>
        <dbReference type="ARBA" id="ARBA00004496"/>
    </source>
</evidence>
<proteinExistence type="inferred from homology"/>
<dbReference type="GO" id="GO:0005737">
    <property type="term" value="C:cytoplasm"/>
    <property type="evidence" value="ECO:0007669"/>
    <property type="project" value="UniProtKB-SubCell"/>
</dbReference>
<comment type="pathway">
    <text evidence="4 12">Purine metabolism; AMP biosynthesis via salvage pathway; AMP from adenine: step 1/1.</text>
</comment>
<evidence type="ECO:0000256" key="9">
    <source>
        <dbReference type="ARBA" id="ARBA00022676"/>
    </source>
</evidence>
<dbReference type="Gene3D" id="3.40.50.2020">
    <property type="match status" value="1"/>
</dbReference>
<sequence length="177" mass="18815">MSDFDIAAYIGDVPDFPKPGVTFKDITPLLSDPEAFGRAVDALVASAPEDIDVVCGMEARGFIVGAPVALALGARFVPVRKSGKLPRDTVETTYDLEYGTQTLAVHTDAISQGDRVLIVDDVLATGGTVAATADLIHRLGGSLVAVSVLMELAFLEPRDLLLRRDIDQVTALVSYEE</sequence>
<dbReference type="InterPro" id="IPR005764">
    <property type="entry name" value="Ade_phspho_trans"/>
</dbReference>
<keyword evidence="11 12" id="KW-0660">Purine salvage</keyword>
<protein>
    <recommendedName>
        <fullName evidence="7 12">Adenine phosphoribosyltransferase</fullName>
        <shortName evidence="12">APRT</shortName>
        <ecNumber evidence="7 12">2.4.2.7</ecNumber>
    </recommendedName>
</protein>
<keyword evidence="10 12" id="KW-0808">Transferase</keyword>
<dbReference type="CDD" id="cd06223">
    <property type="entry name" value="PRTases_typeI"/>
    <property type="match status" value="1"/>
</dbReference>
<dbReference type="GO" id="GO:0006166">
    <property type="term" value="P:purine ribonucleoside salvage"/>
    <property type="evidence" value="ECO:0007669"/>
    <property type="project" value="UniProtKB-UniRule"/>
</dbReference>
<dbReference type="GO" id="GO:0006168">
    <property type="term" value="P:adenine salvage"/>
    <property type="evidence" value="ECO:0007669"/>
    <property type="project" value="InterPro"/>
</dbReference>
<dbReference type="GO" id="GO:0044209">
    <property type="term" value="P:AMP salvage"/>
    <property type="evidence" value="ECO:0007669"/>
    <property type="project" value="UniProtKB-UniRule"/>
</dbReference>
<dbReference type="UniPathway" id="UPA00588">
    <property type="reaction ID" value="UER00646"/>
</dbReference>
<evidence type="ECO:0000256" key="10">
    <source>
        <dbReference type="ARBA" id="ARBA00022679"/>
    </source>
</evidence>
<dbReference type="InterPro" id="IPR000836">
    <property type="entry name" value="PRTase_dom"/>
</dbReference>
<comment type="subunit">
    <text evidence="6 12">Homodimer.</text>
</comment>
<comment type="caution">
    <text evidence="14">The sequence shown here is derived from an EMBL/GenBank/DDBJ whole genome shotgun (WGS) entry which is preliminary data.</text>
</comment>
<organism evidence="14 15">
    <name type="scientific">Serinibacter salmoneus</name>
    <dbReference type="NCBI Taxonomy" id="556530"/>
    <lineage>
        <taxon>Bacteria</taxon>
        <taxon>Bacillati</taxon>
        <taxon>Actinomycetota</taxon>
        <taxon>Actinomycetes</taxon>
        <taxon>Micrococcales</taxon>
        <taxon>Beutenbergiaceae</taxon>
        <taxon>Serinibacter</taxon>
    </lineage>
</organism>
<dbReference type="Proteomes" id="UP000224915">
    <property type="component" value="Unassembled WGS sequence"/>
</dbReference>
<keyword evidence="15" id="KW-1185">Reference proteome</keyword>
<accession>A0A2A9D2X4</accession>
<dbReference type="PANTHER" id="PTHR32315:SF3">
    <property type="entry name" value="ADENINE PHOSPHORIBOSYLTRANSFERASE"/>
    <property type="match status" value="1"/>
</dbReference>
<dbReference type="InterPro" id="IPR029057">
    <property type="entry name" value="PRTase-like"/>
</dbReference>
<dbReference type="PANTHER" id="PTHR32315">
    <property type="entry name" value="ADENINE PHOSPHORIBOSYLTRANSFERASE"/>
    <property type="match status" value="1"/>
</dbReference>
<evidence type="ECO:0000256" key="5">
    <source>
        <dbReference type="ARBA" id="ARBA00008391"/>
    </source>
</evidence>
<evidence type="ECO:0000256" key="12">
    <source>
        <dbReference type="HAMAP-Rule" id="MF_00004"/>
    </source>
</evidence>
<gene>
    <name evidence="12" type="primary">apt</name>
    <name evidence="14" type="ORF">ATL40_2678</name>
</gene>
<name>A0A2A9D2X4_9MICO</name>
<dbReference type="EMBL" id="PDJD01000001">
    <property type="protein sequence ID" value="PFG21058.1"/>
    <property type="molecule type" value="Genomic_DNA"/>
</dbReference>
<dbReference type="GO" id="GO:0003999">
    <property type="term" value="F:adenine phosphoribosyltransferase activity"/>
    <property type="evidence" value="ECO:0007669"/>
    <property type="project" value="UniProtKB-UniRule"/>
</dbReference>
<evidence type="ECO:0000313" key="15">
    <source>
        <dbReference type="Proteomes" id="UP000224915"/>
    </source>
</evidence>
<dbReference type="Pfam" id="PF00156">
    <property type="entry name" value="Pribosyltran"/>
    <property type="match status" value="1"/>
</dbReference>
<evidence type="ECO:0000256" key="4">
    <source>
        <dbReference type="ARBA" id="ARBA00004659"/>
    </source>
</evidence>
<keyword evidence="8 12" id="KW-0963">Cytoplasm</keyword>
<dbReference type="FunFam" id="3.40.50.2020:FF:000004">
    <property type="entry name" value="Adenine phosphoribosyltransferase"/>
    <property type="match status" value="1"/>
</dbReference>
<evidence type="ECO:0000259" key="13">
    <source>
        <dbReference type="Pfam" id="PF00156"/>
    </source>
</evidence>
<evidence type="ECO:0000256" key="6">
    <source>
        <dbReference type="ARBA" id="ARBA00011738"/>
    </source>
</evidence>
<dbReference type="EC" id="2.4.2.7" evidence="7 12"/>
<dbReference type="OrthoDB" id="9803963at2"/>
<comment type="function">
    <text evidence="2 12">Catalyzes a salvage reaction resulting in the formation of AMP, that is energically less costly than de novo synthesis.</text>
</comment>
<evidence type="ECO:0000256" key="7">
    <source>
        <dbReference type="ARBA" id="ARBA00011893"/>
    </source>
</evidence>
<reference evidence="14 15" key="1">
    <citation type="submission" date="2017-10" db="EMBL/GenBank/DDBJ databases">
        <title>Sequencing the genomes of 1000 actinobacteria strains.</title>
        <authorList>
            <person name="Klenk H.-P."/>
        </authorList>
    </citation>
    <scope>NUCLEOTIDE SEQUENCE [LARGE SCALE GENOMIC DNA]</scope>
    <source>
        <strain evidence="14 15">DSM 21801</strain>
    </source>
</reference>
<dbReference type="GO" id="GO:0002055">
    <property type="term" value="F:adenine binding"/>
    <property type="evidence" value="ECO:0007669"/>
    <property type="project" value="TreeGrafter"/>
</dbReference>
<dbReference type="NCBIfam" id="NF002636">
    <property type="entry name" value="PRK02304.1-5"/>
    <property type="match status" value="1"/>
</dbReference>
<evidence type="ECO:0000256" key="2">
    <source>
        <dbReference type="ARBA" id="ARBA00003968"/>
    </source>
</evidence>
<evidence type="ECO:0000256" key="8">
    <source>
        <dbReference type="ARBA" id="ARBA00022490"/>
    </source>
</evidence>
<keyword evidence="9 12" id="KW-0328">Glycosyltransferase</keyword>
<comment type="subcellular location">
    <subcellularLocation>
        <location evidence="3 12">Cytoplasm</location>
    </subcellularLocation>
</comment>
<evidence type="ECO:0000313" key="14">
    <source>
        <dbReference type="EMBL" id="PFG21058.1"/>
    </source>
</evidence>
<evidence type="ECO:0000256" key="1">
    <source>
        <dbReference type="ARBA" id="ARBA00000868"/>
    </source>
</evidence>